<proteinExistence type="predicted"/>
<gene>
    <name evidence="3" type="ORF">CXG81DRAFT_27543</name>
</gene>
<feature type="compositionally biased region" description="Gly residues" evidence="2">
    <location>
        <begin position="467"/>
        <end position="478"/>
    </location>
</feature>
<feature type="region of interest" description="Disordered" evidence="2">
    <location>
        <begin position="1"/>
        <end position="100"/>
    </location>
</feature>
<keyword evidence="4" id="KW-1185">Reference proteome</keyword>
<evidence type="ECO:0000256" key="2">
    <source>
        <dbReference type="SAM" id="MobiDB-lite"/>
    </source>
</evidence>
<dbReference type="AlphaFoldDB" id="A0A4P9X3V9"/>
<dbReference type="OrthoDB" id="2128741at2759"/>
<evidence type="ECO:0000313" key="3">
    <source>
        <dbReference type="EMBL" id="RKO99722.1"/>
    </source>
</evidence>
<evidence type="ECO:0000256" key="1">
    <source>
        <dbReference type="SAM" id="Coils"/>
    </source>
</evidence>
<protein>
    <submittedName>
        <fullName evidence="3">Uncharacterized protein</fullName>
    </submittedName>
</protein>
<dbReference type="EMBL" id="ML014262">
    <property type="protein sequence ID" value="RKO99722.1"/>
    <property type="molecule type" value="Genomic_DNA"/>
</dbReference>
<accession>A0A4P9X3V9</accession>
<dbReference type="Proteomes" id="UP000274922">
    <property type="component" value="Unassembled WGS sequence"/>
</dbReference>
<evidence type="ECO:0000313" key="4">
    <source>
        <dbReference type="Proteomes" id="UP000274922"/>
    </source>
</evidence>
<keyword evidence="1" id="KW-0175">Coiled coil</keyword>
<feature type="compositionally biased region" description="Low complexity" evidence="2">
    <location>
        <begin position="402"/>
        <end position="417"/>
    </location>
</feature>
<feature type="region of interest" description="Disordered" evidence="2">
    <location>
        <begin position="385"/>
        <end position="417"/>
    </location>
</feature>
<feature type="compositionally biased region" description="Low complexity" evidence="2">
    <location>
        <begin position="31"/>
        <end position="50"/>
    </location>
</feature>
<feature type="coiled-coil region" evidence="1">
    <location>
        <begin position="321"/>
        <end position="348"/>
    </location>
</feature>
<feature type="region of interest" description="Disordered" evidence="2">
    <location>
        <begin position="463"/>
        <end position="491"/>
    </location>
</feature>
<sequence length="636" mass="60907">MADGLLRRPGLGPDAPKKPVSPWAKVAEQKAAAAAGHAAPPATGHGSPSGLPTPLSGATAVPSPLWHESATAASSGLAGGLASGLGSTRSSTVVGASPDTPRTLSLLSPVASLAGPSPGASLSATTITAGSPSAASAPATAAGALGRSAAAFGAPPLAAPPLAPPPAVAKPPSPLTVSTAGFNHPALSPPALATLAVPAVPAVPAGGLPPPPPKPEIPAGSVKARLTALNTQAGGLGPPVSPNAATAVPSSASPTVRGAMPFGALAPDAAAAAGAAVAAAAPAPAAHLPGAIGPGVGHGLARARGYTVGDMQPARGAMMLSTDADSILENLRQEIDASQQQQQDTKLASLMAAPHRSANAALAAAAGLPGGAGASAGLHRRISMNAPGPLGTASATPLSGYPPSAGSAHPPAAGHGLPHLVTGALTAAAAAGGGAGAESPGVAPSGLVNPLYLAPAAITTQRAGEDGASGGGGSGGSGLVSPAATVTSPYSPDLPTAVRTHMAYHPHSEPPSPISPVEARGGDWHALVGAATGAGGDSAAAPGAAAPTAMALSLRKERALSCAPRAEKYPAGVVCFTDDEAALFELNAHWASEASTDPVYDTLRKALIVALSDQPDYPLVMPMELTALLCDESASK</sequence>
<reference evidence="4" key="1">
    <citation type="journal article" date="2018" name="Nat. Microbiol.">
        <title>Leveraging single-cell genomics to expand the fungal tree of life.</title>
        <authorList>
            <person name="Ahrendt S.R."/>
            <person name="Quandt C.A."/>
            <person name="Ciobanu D."/>
            <person name="Clum A."/>
            <person name="Salamov A."/>
            <person name="Andreopoulos B."/>
            <person name="Cheng J.F."/>
            <person name="Woyke T."/>
            <person name="Pelin A."/>
            <person name="Henrissat B."/>
            <person name="Reynolds N.K."/>
            <person name="Benny G.L."/>
            <person name="Smith M.E."/>
            <person name="James T.Y."/>
            <person name="Grigoriev I.V."/>
        </authorList>
    </citation>
    <scope>NUCLEOTIDE SEQUENCE [LARGE SCALE GENOMIC DNA]</scope>
    <source>
        <strain evidence="4">ATCC 52028</strain>
    </source>
</reference>
<organism evidence="3 4">
    <name type="scientific">Caulochytrium protostelioides</name>
    <dbReference type="NCBI Taxonomy" id="1555241"/>
    <lineage>
        <taxon>Eukaryota</taxon>
        <taxon>Fungi</taxon>
        <taxon>Fungi incertae sedis</taxon>
        <taxon>Chytridiomycota</taxon>
        <taxon>Chytridiomycota incertae sedis</taxon>
        <taxon>Chytridiomycetes</taxon>
        <taxon>Caulochytriales</taxon>
        <taxon>Caulochytriaceae</taxon>
        <taxon>Caulochytrium</taxon>
    </lineage>
</organism>
<name>A0A4P9X3V9_9FUNG</name>